<dbReference type="OrthoDB" id="9813147at2"/>
<dbReference type="Gene3D" id="3.30.230.10">
    <property type="match status" value="1"/>
</dbReference>
<dbReference type="Gene3D" id="3.40.50.300">
    <property type="entry name" value="P-loop containing nucleotide triphosphate hydrolases"/>
    <property type="match status" value="1"/>
</dbReference>
<dbReference type="SMART" id="SM00382">
    <property type="entry name" value="AAA"/>
    <property type="match status" value="1"/>
</dbReference>
<accession>A0A345NIN0</accession>
<dbReference type="PANTHER" id="PTHR32039">
    <property type="entry name" value="MAGNESIUM-CHELATASE SUBUNIT CHLI"/>
    <property type="match status" value="1"/>
</dbReference>
<dbReference type="InterPro" id="IPR027417">
    <property type="entry name" value="P-loop_NTPase"/>
</dbReference>
<dbReference type="RefSeq" id="WP_114926656.1">
    <property type="nucleotide sequence ID" value="NZ_CP031229.1"/>
</dbReference>
<evidence type="ECO:0000313" key="3">
    <source>
        <dbReference type="EMBL" id="AXH94888.1"/>
    </source>
</evidence>
<dbReference type="SUPFAM" id="SSF54211">
    <property type="entry name" value="Ribosomal protein S5 domain 2-like"/>
    <property type="match status" value="1"/>
</dbReference>
<dbReference type="Pfam" id="PF01078">
    <property type="entry name" value="Mg_chelatase"/>
    <property type="match status" value="1"/>
</dbReference>
<dbReference type="Proteomes" id="UP000253790">
    <property type="component" value="Chromosome"/>
</dbReference>
<dbReference type="InterPro" id="IPR004482">
    <property type="entry name" value="Mg_chelat-rel"/>
</dbReference>
<dbReference type="InterPro" id="IPR045006">
    <property type="entry name" value="CHLI-like"/>
</dbReference>
<sequence>MGFGRTRGLTLSGVEGRVVTVEAQCSGGVPVFVMSGLADSACRQATDRVRPAIRNLGITLTAGRWTVNLSPAGLPKTGSGLDLAVATALLAADGHLDGGQIDQVAHLGEVGLDGTIRPVAGTLPMVAAAAADGVREVMVCPVSAPEAALVAGVRVLPVHTLAQVREFYEARAAGTDPVLPRPVAPPVDPPPAPDLADVVGQAVARSALELAAAGGHNLMLVGPPGAGKTMLAQRLPGILPPLGQEDALAVTAVHSVLGLLPSGGVLLRHAPFVAPHHGASMASVIGGGSGVVRPGAVSRAHRGVLFLDEAPEFRRDVLDGLRQPLESGEVVIARADRHVRLPARFQLVLAANPCPCGGSGGCSCAPLHRQRYLSRLSGPLLDRVDIKVAVSAVARADLRAGPGEPSARVAERVRGARERQARRWADHPWSLNSDVPGAALREGRWRLPDRDRRPLDESLDLGLITLRGLDRCLRVAWTLADLEGVDAPRYPHVAHALMMREAQGVKAA</sequence>
<keyword evidence="4" id="KW-1185">Reference proteome</keyword>
<dbReference type="GO" id="GO:0005524">
    <property type="term" value="F:ATP binding"/>
    <property type="evidence" value="ECO:0007669"/>
    <property type="project" value="UniProtKB-KW"/>
</dbReference>
<evidence type="ECO:0000256" key="1">
    <source>
        <dbReference type="ARBA" id="ARBA00006354"/>
    </source>
</evidence>
<keyword evidence="3" id="KW-0067">ATP-binding</keyword>
<name>A0A345NIN0_9MICO</name>
<dbReference type="InterPro" id="IPR020568">
    <property type="entry name" value="Ribosomal_Su5_D2-typ_SF"/>
</dbReference>
<protein>
    <submittedName>
        <fullName evidence="3">ATP-binding protein</fullName>
    </submittedName>
</protein>
<dbReference type="InterPro" id="IPR014721">
    <property type="entry name" value="Ribsml_uS5_D2-typ_fold_subgr"/>
</dbReference>
<gene>
    <name evidence="3" type="ORF">DV701_00665</name>
</gene>
<dbReference type="PANTHER" id="PTHR32039:SF7">
    <property type="entry name" value="COMPETENCE PROTEIN COMM"/>
    <property type="match status" value="1"/>
</dbReference>
<reference evidence="3 4" key="1">
    <citation type="submission" date="2018-07" db="EMBL/GenBank/DDBJ databases">
        <title>Complete genome sequencing of Ornithinimicrobium sp. AMA3305.</title>
        <authorList>
            <person name="Bae J.-W."/>
        </authorList>
    </citation>
    <scope>NUCLEOTIDE SEQUENCE [LARGE SCALE GENOMIC DNA]</scope>
    <source>
        <strain evidence="3 4">AMA3305</strain>
    </source>
</reference>
<organism evidence="3 4">
    <name type="scientific">Ornithinimicrobium avium</name>
    <dbReference type="NCBI Taxonomy" id="2283195"/>
    <lineage>
        <taxon>Bacteria</taxon>
        <taxon>Bacillati</taxon>
        <taxon>Actinomycetota</taxon>
        <taxon>Actinomycetes</taxon>
        <taxon>Micrococcales</taxon>
        <taxon>Ornithinimicrobiaceae</taxon>
        <taxon>Ornithinimicrobium</taxon>
    </lineage>
</organism>
<dbReference type="CDD" id="cd00009">
    <property type="entry name" value="AAA"/>
    <property type="match status" value="1"/>
</dbReference>
<dbReference type="Pfam" id="PF13541">
    <property type="entry name" value="ChlI"/>
    <property type="match status" value="1"/>
</dbReference>
<comment type="similarity">
    <text evidence="1">Belongs to the Mg-chelatase subunits D/I family. ComM subfamily.</text>
</comment>
<dbReference type="NCBIfam" id="TIGR00368">
    <property type="entry name" value="YifB family Mg chelatase-like AAA ATPase"/>
    <property type="match status" value="1"/>
</dbReference>
<evidence type="ECO:0000259" key="2">
    <source>
        <dbReference type="SMART" id="SM00382"/>
    </source>
</evidence>
<dbReference type="SUPFAM" id="SSF52540">
    <property type="entry name" value="P-loop containing nucleoside triphosphate hydrolases"/>
    <property type="match status" value="1"/>
</dbReference>
<dbReference type="InterPro" id="IPR003593">
    <property type="entry name" value="AAA+_ATPase"/>
</dbReference>
<proteinExistence type="inferred from homology"/>
<feature type="domain" description="AAA+ ATPase" evidence="2">
    <location>
        <begin position="214"/>
        <end position="394"/>
    </location>
</feature>
<dbReference type="InterPro" id="IPR000523">
    <property type="entry name" value="Mg_chelatse_chII-like_cat_dom"/>
</dbReference>
<evidence type="ECO:0000313" key="4">
    <source>
        <dbReference type="Proteomes" id="UP000253790"/>
    </source>
</evidence>
<dbReference type="AlphaFoldDB" id="A0A345NIN0"/>
<dbReference type="Pfam" id="PF13335">
    <property type="entry name" value="Mg_chelatase_C"/>
    <property type="match status" value="1"/>
</dbReference>
<dbReference type="InterPro" id="IPR025158">
    <property type="entry name" value="Mg_chelat-rel_C"/>
</dbReference>
<dbReference type="EMBL" id="CP031229">
    <property type="protein sequence ID" value="AXH94888.1"/>
    <property type="molecule type" value="Genomic_DNA"/>
</dbReference>
<dbReference type="KEGG" id="orn:DV701_00665"/>
<keyword evidence="3" id="KW-0547">Nucleotide-binding</keyword>